<dbReference type="InterPro" id="IPR056336">
    <property type="entry name" value="YVC1_C"/>
</dbReference>
<organism evidence="5 6">
    <name type="scientific">[Torrubiella] hemipterigena</name>
    <dbReference type="NCBI Taxonomy" id="1531966"/>
    <lineage>
        <taxon>Eukaryota</taxon>
        <taxon>Fungi</taxon>
        <taxon>Dikarya</taxon>
        <taxon>Ascomycota</taxon>
        <taxon>Pezizomycotina</taxon>
        <taxon>Sordariomycetes</taxon>
        <taxon>Hypocreomycetidae</taxon>
        <taxon>Hypocreales</taxon>
        <taxon>Clavicipitaceae</taxon>
        <taxon>Clavicipitaceae incertae sedis</taxon>
        <taxon>'Torrubiella' clade</taxon>
    </lineage>
</organism>
<feature type="transmembrane region" description="Helical" evidence="2">
    <location>
        <begin position="576"/>
        <end position="595"/>
    </location>
</feature>
<keyword evidence="2" id="KW-0812">Transmembrane</keyword>
<dbReference type="InterPro" id="IPR052971">
    <property type="entry name" value="TRP_calcium_channel"/>
</dbReference>
<dbReference type="PANTHER" id="PTHR35859">
    <property type="entry name" value="NONSELECTIVE CATION CHANNEL PROTEIN"/>
    <property type="match status" value="1"/>
</dbReference>
<accession>A0A0A1TK00</accession>
<evidence type="ECO:0000313" key="6">
    <source>
        <dbReference type="Proteomes" id="UP000039046"/>
    </source>
</evidence>
<feature type="transmembrane region" description="Helical" evidence="2">
    <location>
        <begin position="390"/>
        <end position="407"/>
    </location>
</feature>
<feature type="region of interest" description="Disordered" evidence="1">
    <location>
        <begin position="23"/>
        <end position="70"/>
    </location>
</feature>
<feature type="transmembrane region" description="Helical" evidence="2">
    <location>
        <begin position="546"/>
        <end position="564"/>
    </location>
</feature>
<feature type="domain" description="YVC1 N-terminal linker helical" evidence="3">
    <location>
        <begin position="83"/>
        <end position="257"/>
    </location>
</feature>
<feature type="transmembrane region" description="Helical" evidence="2">
    <location>
        <begin position="358"/>
        <end position="378"/>
    </location>
</feature>
<dbReference type="OrthoDB" id="2373987at2759"/>
<feature type="transmembrane region" description="Helical" evidence="2">
    <location>
        <begin position="297"/>
        <end position="316"/>
    </location>
</feature>
<dbReference type="Pfam" id="PF23190">
    <property type="entry name" value="LHD_TRPY1"/>
    <property type="match status" value="1"/>
</dbReference>
<dbReference type="Proteomes" id="UP000039046">
    <property type="component" value="Unassembled WGS sequence"/>
</dbReference>
<feature type="transmembrane region" description="Helical" evidence="2">
    <location>
        <begin position="427"/>
        <end position="448"/>
    </location>
</feature>
<evidence type="ECO:0000259" key="4">
    <source>
        <dbReference type="Pfam" id="PF23317"/>
    </source>
</evidence>
<feature type="transmembrane region" description="Helical" evidence="2">
    <location>
        <begin position="328"/>
        <end position="346"/>
    </location>
</feature>
<evidence type="ECO:0008006" key="7">
    <source>
        <dbReference type="Google" id="ProtNLM"/>
    </source>
</evidence>
<keyword evidence="2" id="KW-0472">Membrane</keyword>
<feature type="transmembrane region" description="Helical" evidence="2">
    <location>
        <begin position="455"/>
        <end position="473"/>
    </location>
</feature>
<keyword evidence="2" id="KW-1133">Transmembrane helix</keyword>
<dbReference type="EMBL" id="CDHN01000003">
    <property type="protein sequence ID" value="CEJ90132.1"/>
    <property type="molecule type" value="Genomic_DNA"/>
</dbReference>
<dbReference type="HOGENOM" id="CLU_009570_2_0_1"/>
<dbReference type="AlphaFoldDB" id="A0A0A1TK00"/>
<gene>
    <name evidence="5" type="ORF">VHEMI05936</name>
</gene>
<dbReference type="PANTHER" id="PTHR35859:SF1">
    <property type="entry name" value="NONSELECTIVE CATION CHANNEL PROTEIN"/>
    <property type="match status" value="1"/>
</dbReference>
<dbReference type="STRING" id="1531966.A0A0A1TK00"/>
<keyword evidence="6" id="KW-1185">Reference proteome</keyword>
<feature type="compositionally biased region" description="Polar residues" evidence="1">
    <location>
        <begin position="36"/>
        <end position="47"/>
    </location>
</feature>
<evidence type="ECO:0000256" key="2">
    <source>
        <dbReference type="SAM" id="Phobius"/>
    </source>
</evidence>
<evidence type="ECO:0000256" key="1">
    <source>
        <dbReference type="SAM" id="MobiDB-lite"/>
    </source>
</evidence>
<proteinExistence type="predicted"/>
<evidence type="ECO:0000313" key="5">
    <source>
        <dbReference type="EMBL" id="CEJ90132.1"/>
    </source>
</evidence>
<name>A0A0A1TK00_9HYPO</name>
<protein>
    <recommendedName>
        <fullName evidence="7">Nonselective cation channel</fullName>
    </recommendedName>
</protein>
<dbReference type="InterPro" id="IPR056337">
    <property type="entry name" value="LHD_YVC1"/>
</dbReference>
<reference evidence="5 6" key="1">
    <citation type="journal article" date="2015" name="Genome Announc.">
        <title>Draft Genome Sequence and Gene Annotation of the Entomopathogenic Fungus Verticillium hemipterigenum.</title>
        <authorList>
            <person name="Horn F."/>
            <person name="Habel A."/>
            <person name="Scharf D.H."/>
            <person name="Dworschak J."/>
            <person name="Brakhage A.A."/>
            <person name="Guthke R."/>
            <person name="Hertweck C."/>
            <person name="Linde J."/>
        </authorList>
    </citation>
    <scope>NUCLEOTIDE SEQUENCE [LARGE SCALE GENOMIC DNA]</scope>
</reference>
<sequence>MWRCDGLPHVPVAVDRGGFPSNVRHAAYQRPPCSQPQPTMTPSTNALSNDEDADDEASVESDACLAHSSPVRPTSTMPVYLNIHRIRRLVLASIDDPYTVEHFREPRLNALVVRPLVDRLYDTNDISTVFCLLVNRIAFLRDQSGLAFQSVNVARAVLCELVASRVLRRFNEDNPGRPGLLLLAQILAEGFDPFQNAPNHIEREWRHLQWPIQERGGHERKLTALELAILSESKLFISSSACQQVVDAIYYGQVVYTPLSFIDILPDHFKHFPISLYNPQRVPILNHRRLIVPRIRAIIELAQFFLLLVLYTMTMMNRHANGISPWEVCFFIYTAGWTLQEFAAIIEHGWELHSQSLWSFLDITFLAVYGIYSVVRLFDMYQGHLSNGHGLEVLCIAAPILLTRGAFSLMPNNIIFISLHAMVKDFTVLTFLSFWCFTGFLLALKWLITAEQLESGDFPTWATVCKWLLWIWFGLDGTGIGESTTFHVVLGPALMIGFAFLGNTLFLTILVAMLTNTFSRIIANEGAEIKFRRTVLTFEGAKSDSIFAYPPPFNIAALALLLPLKLMISSRQFHTVNVFLIRTLNAPTLLLIALLERRHWHIPKWKRKSAPRSWHFAGFSPHGDIQAVLRAGPPPEILDKIDELDPLDAVPVLEDDVIAEARGDVPVAHLRRPMMTS</sequence>
<evidence type="ECO:0000259" key="3">
    <source>
        <dbReference type="Pfam" id="PF23190"/>
    </source>
</evidence>
<feature type="compositionally biased region" description="Acidic residues" evidence="1">
    <location>
        <begin position="49"/>
        <end position="59"/>
    </location>
</feature>
<feature type="transmembrane region" description="Helical" evidence="2">
    <location>
        <begin position="493"/>
        <end position="514"/>
    </location>
</feature>
<feature type="domain" description="Calcium channel YVC1-like C-terminal transmembrane" evidence="4">
    <location>
        <begin position="304"/>
        <end position="597"/>
    </location>
</feature>
<dbReference type="Pfam" id="PF23317">
    <property type="entry name" value="YVC1_C"/>
    <property type="match status" value="1"/>
</dbReference>